<comment type="caution">
    <text evidence="1">The sequence shown here is derived from an EMBL/GenBank/DDBJ whole genome shotgun (WGS) entry which is preliminary data.</text>
</comment>
<dbReference type="AlphaFoldDB" id="A0A9N9BGL8"/>
<name>A0A9N9BGL8_9GLOM</name>
<organism evidence="1 2">
    <name type="scientific">Diversispora eburnea</name>
    <dbReference type="NCBI Taxonomy" id="1213867"/>
    <lineage>
        <taxon>Eukaryota</taxon>
        <taxon>Fungi</taxon>
        <taxon>Fungi incertae sedis</taxon>
        <taxon>Mucoromycota</taxon>
        <taxon>Glomeromycotina</taxon>
        <taxon>Glomeromycetes</taxon>
        <taxon>Diversisporales</taxon>
        <taxon>Diversisporaceae</taxon>
        <taxon>Diversispora</taxon>
    </lineage>
</organism>
<reference evidence="1" key="1">
    <citation type="submission" date="2021-06" db="EMBL/GenBank/DDBJ databases">
        <authorList>
            <person name="Kallberg Y."/>
            <person name="Tangrot J."/>
            <person name="Rosling A."/>
        </authorList>
    </citation>
    <scope>NUCLEOTIDE SEQUENCE</scope>
    <source>
        <strain evidence="1">AZ414A</strain>
    </source>
</reference>
<dbReference type="Gene3D" id="1.10.30.10">
    <property type="entry name" value="High mobility group box domain"/>
    <property type="match status" value="1"/>
</dbReference>
<dbReference type="EMBL" id="CAJVPK010001041">
    <property type="protein sequence ID" value="CAG8567206.1"/>
    <property type="molecule type" value="Genomic_DNA"/>
</dbReference>
<evidence type="ECO:0000313" key="1">
    <source>
        <dbReference type="EMBL" id="CAG8567206.1"/>
    </source>
</evidence>
<protein>
    <submittedName>
        <fullName evidence="1">7530_t:CDS:1</fullName>
    </submittedName>
</protein>
<keyword evidence="2" id="KW-1185">Reference proteome</keyword>
<evidence type="ECO:0000313" key="2">
    <source>
        <dbReference type="Proteomes" id="UP000789706"/>
    </source>
</evidence>
<dbReference type="Proteomes" id="UP000789706">
    <property type="component" value="Unassembled WGS sequence"/>
</dbReference>
<gene>
    <name evidence="1" type="ORF">DEBURN_LOCUS7889</name>
</gene>
<dbReference type="InterPro" id="IPR036910">
    <property type="entry name" value="HMG_box_dom_sf"/>
</dbReference>
<accession>A0A9N9BGL8</accession>
<dbReference type="OrthoDB" id="6247875at2759"/>
<sequence>MSFLIDHQNIANTVKVPFPPSITEDEIVQIHLKNGIKNVNQTMNAFMIYRKEFNHIASNFNLTRKFVSKSSSISWKNEPQYIKNYYKQFAKNVKRRFEEIVPSLCFIHFNKVSNTNDNHVPLDTYINHPVHPLHPPHSIHPIHPIHSTRSIHPIHSLYNDEKFPPLINSPLLNIDQETNIDHYKYMTMNDDELINYLPEDIALTYKAINQSLPF</sequence>
<dbReference type="SUPFAM" id="SSF47095">
    <property type="entry name" value="HMG-box"/>
    <property type="match status" value="1"/>
</dbReference>
<proteinExistence type="predicted"/>